<dbReference type="GO" id="GO:0005829">
    <property type="term" value="C:cytosol"/>
    <property type="evidence" value="ECO:0007669"/>
    <property type="project" value="TreeGrafter"/>
</dbReference>
<dbReference type="GO" id="GO:0000049">
    <property type="term" value="F:tRNA binding"/>
    <property type="evidence" value="ECO:0007669"/>
    <property type="project" value="InterPro"/>
</dbReference>
<protein>
    <recommendedName>
        <fullName evidence="3">Cytoplasmic tRNA 2-thiolation protein 2</fullName>
    </recommendedName>
</protein>
<evidence type="ECO:0000256" key="1">
    <source>
        <dbReference type="ARBA" id="ARBA00022490"/>
    </source>
</evidence>
<comment type="similarity">
    <text evidence="3">Belongs to the CTU2/NCS2 family.</text>
</comment>
<dbReference type="AlphaFoldDB" id="A0AAE1EHT3"/>
<accession>A0AAE1EHT3</accession>
<dbReference type="GO" id="GO:0032447">
    <property type="term" value="P:protein urmylation"/>
    <property type="evidence" value="ECO:0007669"/>
    <property type="project" value="UniProtKB-UniRule"/>
</dbReference>
<name>A0AAE1EHT3_PETCI</name>
<sequence>MCSVDPDELTEMVRATDGLDISSGAVLCRKCKEGVAEAVLRGKDPYCRDCFLSYFEHKFRSTIGKSKQIRQGDGVLVAMSGGASSTTLLHLIHSGLTQNSHKRLGFKPAFLHIDESCLYEESDGSANDLASKVCSEVMSLGYTCYVISIQQVMATEITSPSVYTEEWQQTTQHQTNNNNETLKKQLRELLSSCQSDTNRHDLEERLRTTLTLQCARMLGYKKVFLANNSTTIAIHILSQVAIGRGAHLPYHVHFKTTVEEVEIYHPMREILDNEIRYYMKFHELTATQTSSRHQHQGTSIIKCTEDFLRGLQAEFPATIPTVFRTGDKLQLSTNNSLANSRCSSTLSVRGESEVDHKTNTEVNPKMKLEREPCVLCKLPLDTDQGAASALKATQVSLRLSQQVARTGGSQQKHDGMPVASGSANTQVIEEAVQTCGSSKKEVKSSCESGKVSAIEDIEDYDSCHCSSNTGGCCSTRNTSHNTKQDEPFSVDVIEKHVCYGCRILLKDMKDGGLLPSRVLKAVGEQERRSQMKREIQDFLL</sequence>
<comment type="pathway">
    <text evidence="3">tRNA modification; 5-methoxycarbonylmethyl-2-thiouridine-tRNA biosynthesis.</text>
</comment>
<organism evidence="4 5">
    <name type="scientific">Petrolisthes cinctipes</name>
    <name type="common">Flat porcelain crab</name>
    <dbReference type="NCBI Taxonomy" id="88211"/>
    <lineage>
        <taxon>Eukaryota</taxon>
        <taxon>Metazoa</taxon>
        <taxon>Ecdysozoa</taxon>
        <taxon>Arthropoda</taxon>
        <taxon>Crustacea</taxon>
        <taxon>Multicrustacea</taxon>
        <taxon>Malacostraca</taxon>
        <taxon>Eumalacostraca</taxon>
        <taxon>Eucarida</taxon>
        <taxon>Decapoda</taxon>
        <taxon>Pleocyemata</taxon>
        <taxon>Anomura</taxon>
        <taxon>Galatheoidea</taxon>
        <taxon>Porcellanidae</taxon>
        <taxon>Petrolisthes</taxon>
    </lineage>
</organism>
<evidence type="ECO:0000256" key="3">
    <source>
        <dbReference type="HAMAP-Rule" id="MF_03054"/>
    </source>
</evidence>
<reference evidence="4" key="1">
    <citation type="submission" date="2023-10" db="EMBL/GenBank/DDBJ databases">
        <title>Genome assemblies of two species of porcelain crab, Petrolisthes cinctipes and Petrolisthes manimaculis (Anomura: Porcellanidae).</title>
        <authorList>
            <person name="Angst P."/>
        </authorList>
    </citation>
    <scope>NUCLEOTIDE SEQUENCE</scope>
    <source>
        <strain evidence="4">PB745_01</strain>
        <tissue evidence="4">Gill</tissue>
    </source>
</reference>
<comment type="caution">
    <text evidence="4">The sequence shown here is derived from an EMBL/GenBank/DDBJ whole genome shotgun (WGS) entry which is preliminary data.</text>
</comment>
<dbReference type="InterPro" id="IPR014729">
    <property type="entry name" value="Rossmann-like_a/b/a_fold"/>
</dbReference>
<keyword evidence="1 3" id="KW-0963">Cytoplasm</keyword>
<dbReference type="PANTHER" id="PTHR20882:SF14">
    <property type="entry name" value="CYTOPLASMIC TRNA 2-THIOLATION PROTEIN 2"/>
    <property type="match status" value="1"/>
</dbReference>
<dbReference type="Pfam" id="PF10288">
    <property type="entry name" value="CTU2"/>
    <property type="match status" value="1"/>
</dbReference>
<dbReference type="InterPro" id="IPR019407">
    <property type="entry name" value="CTU2"/>
</dbReference>
<dbReference type="SUPFAM" id="SSF52402">
    <property type="entry name" value="Adenine nucleotide alpha hydrolases-like"/>
    <property type="match status" value="1"/>
</dbReference>
<dbReference type="HAMAP" id="MF_03054">
    <property type="entry name" value="CTU2"/>
    <property type="match status" value="1"/>
</dbReference>
<dbReference type="GO" id="GO:0002143">
    <property type="term" value="P:tRNA wobble position uridine thiolation"/>
    <property type="evidence" value="ECO:0007669"/>
    <property type="project" value="TreeGrafter"/>
</dbReference>
<evidence type="ECO:0000256" key="2">
    <source>
        <dbReference type="ARBA" id="ARBA00022694"/>
    </source>
</evidence>
<keyword evidence="5" id="KW-1185">Reference proteome</keyword>
<dbReference type="Gene3D" id="3.40.50.620">
    <property type="entry name" value="HUPs"/>
    <property type="match status" value="1"/>
</dbReference>
<dbReference type="Proteomes" id="UP001286313">
    <property type="component" value="Unassembled WGS sequence"/>
</dbReference>
<comment type="subcellular location">
    <subcellularLocation>
        <location evidence="3">Cytoplasm</location>
    </subcellularLocation>
</comment>
<evidence type="ECO:0000313" key="5">
    <source>
        <dbReference type="Proteomes" id="UP001286313"/>
    </source>
</evidence>
<dbReference type="PANTHER" id="PTHR20882">
    <property type="entry name" value="CYTOPLASMIC TRNA 2-THIOLATION PROTEIN 2"/>
    <property type="match status" value="1"/>
</dbReference>
<dbReference type="EMBL" id="JAWQEG010007944">
    <property type="protein sequence ID" value="KAK3851340.1"/>
    <property type="molecule type" value="Genomic_DNA"/>
</dbReference>
<proteinExistence type="inferred from homology"/>
<keyword evidence="2 3" id="KW-0819">tRNA processing</keyword>
<gene>
    <name evidence="4" type="ORF">Pcinc_042002</name>
</gene>
<dbReference type="GO" id="GO:0016779">
    <property type="term" value="F:nucleotidyltransferase activity"/>
    <property type="evidence" value="ECO:0007669"/>
    <property type="project" value="UniProtKB-UniRule"/>
</dbReference>
<evidence type="ECO:0000313" key="4">
    <source>
        <dbReference type="EMBL" id="KAK3851340.1"/>
    </source>
</evidence>
<comment type="function">
    <text evidence="3">Plays a central role in 2-thiolation of mcm(5)S(2)U at tRNA wobble positions of tRNA(Lys), tRNA(Glu) and tRNA(Gln). May act by forming a heterodimer with NCS6/CTU1 that ligates sulfur from thiocarboxylated URM1 onto the uridine of tRNAs at wobble position.</text>
</comment>
<dbReference type="GO" id="GO:0016783">
    <property type="term" value="F:sulfurtransferase activity"/>
    <property type="evidence" value="ECO:0007669"/>
    <property type="project" value="TreeGrafter"/>
</dbReference>